<feature type="compositionally biased region" description="Basic and acidic residues" evidence="1">
    <location>
        <begin position="89"/>
        <end position="109"/>
    </location>
</feature>
<dbReference type="AlphaFoldDB" id="A0AAV6NV24"/>
<dbReference type="Proteomes" id="UP000685013">
    <property type="component" value="Chromosome 4"/>
</dbReference>
<feature type="non-terminal residue" evidence="2">
    <location>
        <position position="1"/>
    </location>
</feature>
<reference evidence="2 3" key="1">
    <citation type="journal article" date="2021" name="Hortic Res">
        <title>The domestication of Cucurbita argyrosperma as revealed by the genome of its wild relative.</title>
        <authorList>
            <person name="Barrera-Redondo J."/>
            <person name="Sanchez-de la Vega G."/>
            <person name="Aguirre-Liguori J.A."/>
            <person name="Castellanos-Morales G."/>
            <person name="Gutierrez-Guerrero Y.T."/>
            <person name="Aguirre-Dugua X."/>
            <person name="Aguirre-Planter E."/>
            <person name="Tenaillon M.I."/>
            <person name="Lira-Saade R."/>
            <person name="Eguiarte L.E."/>
        </authorList>
    </citation>
    <scope>NUCLEOTIDE SEQUENCE [LARGE SCALE GENOMIC DNA]</scope>
    <source>
        <strain evidence="2">JBR-2021</strain>
    </source>
</reference>
<evidence type="ECO:0000313" key="3">
    <source>
        <dbReference type="Proteomes" id="UP000685013"/>
    </source>
</evidence>
<evidence type="ECO:0000256" key="1">
    <source>
        <dbReference type="SAM" id="MobiDB-lite"/>
    </source>
</evidence>
<organism evidence="2 3">
    <name type="scientific">Cucurbita argyrosperma subsp. sororia</name>
    <dbReference type="NCBI Taxonomy" id="37648"/>
    <lineage>
        <taxon>Eukaryota</taxon>
        <taxon>Viridiplantae</taxon>
        <taxon>Streptophyta</taxon>
        <taxon>Embryophyta</taxon>
        <taxon>Tracheophyta</taxon>
        <taxon>Spermatophyta</taxon>
        <taxon>Magnoliopsida</taxon>
        <taxon>eudicotyledons</taxon>
        <taxon>Gunneridae</taxon>
        <taxon>Pentapetalae</taxon>
        <taxon>rosids</taxon>
        <taxon>fabids</taxon>
        <taxon>Cucurbitales</taxon>
        <taxon>Cucurbitaceae</taxon>
        <taxon>Cucurbiteae</taxon>
        <taxon>Cucurbita</taxon>
    </lineage>
</organism>
<keyword evidence="3" id="KW-1185">Reference proteome</keyword>
<name>A0AAV6NV24_9ROSI</name>
<accession>A0AAV6NV24</accession>
<comment type="caution">
    <text evidence="2">The sequence shown here is derived from an EMBL/GenBank/DDBJ whole genome shotgun (WGS) entry which is preliminary data.</text>
</comment>
<evidence type="ECO:0000313" key="2">
    <source>
        <dbReference type="EMBL" id="KAG6601697.1"/>
    </source>
</evidence>
<dbReference type="EMBL" id="JAGKQH010000004">
    <property type="protein sequence ID" value="KAG6601697.1"/>
    <property type="molecule type" value="Genomic_DNA"/>
</dbReference>
<protein>
    <submittedName>
        <fullName evidence="2">Uncharacterized protein</fullName>
    </submittedName>
</protein>
<gene>
    <name evidence="2" type="ORF">SDJN03_06930</name>
</gene>
<sequence>MFNQSETSPNLNREEFQGFETTLKHFDQIQKGLPPKSCRKGIVSLLNCIHMGSGCASPPKVIELPKSSSRRRESRCCHRRRSVAANRSTGREDPPREENSSSPFDEGRSWRAIGGWNSRVRGWVTPETNG</sequence>
<feature type="region of interest" description="Disordered" evidence="1">
    <location>
        <begin position="59"/>
        <end position="110"/>
    </location>
</feature>
<proteinExistence type="predicted"/>